<protein>
    <recommendedName>
        <fullName evidence="5">Extensin</fullName>
    </recommendedName>
</protein>
<keyword evidence="2" id="KW-0812">Transmembrane</keyword>
<keyword evidence="2" id="KW-0472">Membrane</keyword>
<organism evidence="3 4">
    <name type="scientific">Streptomyces goshikiensis</name>
    <dbReference type="NCBI Taxonomy" id="1942"/>
    <lineage>
        <taxon>Bacteria</taxon>
        <taxon>Bacillati</taxon>
        <taxon>Actinomycetota</taxon>
        <taxon>Actinomycetes</taxon>
        <taxon>Kitasatosporales</taxon>
        <taxon>Streptomycetaceae</taxon>
        <taxon>Streptomyces</taxon>
    </lineage>
</organism>
<feature type="compositionally biased region" description="Basic and acidic residues" evidence="1">
    <location>
        <begin position="247"/>
        <end position="261"/>
    </location>
</feature>
<dbReference type="RefSeq" id="WP_328775966.1">
    <property type="nucleotide sequence ID" value="NZ_CP108057.1"/>
</dbReference>
<evidence type="ECO:0000313" key="3">
    <source>
        <dbReference type="EMBL" id="WUO46928.1"/>
    </source>
</evidence>
<dbReference type="EMBL" id="CP108057">
    <property type="protein sequence ID" value="WUO46928.1"/>
    <property type="molecule type" value="Genomic_DNA"/>
</dbReference>
<sequence length="353" mass="35787">MADERNRWLDQAAAEELLRGAPVGPVADQRARAEADRLRAALDTLAPTLPHPAAGPELPGEAAALAAFRAAHGTVRPEEPGSAAAHEPLVELGREDHRAAELLVRTRPPRRNTAVRFGLAAALASVAVGGLAAAVGTGLLDQGSHTSAGPLPSVSVSTGGNPAPTGDGGGLRPLRSPQARPTEPFGGGDFAPVGPSHSPGEETGADAAPDPDGHAAVGGSAGISSPPAFGGGGAVKDGGQDRPTSGTKERERDRDRDRENTVKAADLCEAYRAGQMNDDRRERLSKLARGTARIARYCEALLDVARDGDIAGGTGTSTGSGRSTTDGPGPGSDALLPPTPTATRGSLGFRSRL</sequence>
<gene>
    <name evidence="3" type="ORF">OHU17_14345</name>
</gene>
<name>A0ABZ1RK93_9ACTN</name>
<accession>A0ABZ1RK93</accession>
<feature type="transmembrane region" description="Helical" evidence="2">
    <location>
        <begin position="117"/>
        <end position="140"/>
    </location>
</feature>
<evidence type="ECO:0000313" key="4">
    <source>
        <dbReference type="Proteomes" id="UP001432075"/>
    </source>
</evidence>
<reference evidence="3" key="1">
    <citation type="submission" date="2022-10" db="EMBL/GenBank/DDBJ databases">
        <title>The complete genomes of actinobacterial strains from the NBC collection.</title>
        <authorList>
            <person name="Joergensen T.S."/>
            <person name="Alvarez Arevalo M."/>
            <person name="Sterndorff E.B."/>
            <person name="Faurdal D."/>
            <person name="Vuksanovic O."/>
            <person name="Mourched A.-S."/>
            <person name="Charusanti P."/>
            <person name="Shaw S."/>
            <person name="Blin K."/>
            <person name="Weber T."/>
        </authorList>
    </citation>
    <scope>NUCLEOTIDE SEQUENCE</scope>
    <source>
        <strain evidence="3">NBC_00283</strain>
    </source>
</reference>
<keyword evidence="2" id="KW-1133">Transmembrane helix</keyword>
<dbReference type="Proteomes" id="UP001432075">
    <property type="component" value="Chromosome"/>
</dbReference>
<keyword evidence="4" id="KW-1185">Reference proteome</keyword>
<evidence type="ECO:0000256" key="2">
    <source>
        <dbReference type="SAM" id="Phobius"/>
    </source>
</evidence>
<feature type="compositionally biased region" description="Low complexity" evidence="1">
    <location>
        <begin position="205"/>
        <end position="218"/>
    </location>
</feature>
<feature type="region of interest" description="Disordered" evidence="1">
    <location>
        <begin position="144"/>
        <end position="266"/>
    </location>
</feature>
<evidence type="ECO:0008006" key="5">
    <source>
        <dbReference type="Google" id="ProtNLM"/>
    </source>
</evidence>
<evidence type="ECO:0000256" key="1">
    <source>
        <dbReference type="SAM" id="MobiDB-lite"/>
    </source>
</evidence>
<proteinExistence type="predicted"/>
<feature type="region of interest" description="Disordered" evidence="1">
    <location>
        <begin position="306"/>
        <end position="353"/>
    </location>
</feature>